<reference evidence="2" key="1">
    <citation type="submission" date="2021-01" db="UniProtKB">
        <authorList>
            <consortium name="EnsemblMetazoa"/>
        </authorList>
    </citation>
    <scope>IDENTIFICATION</scope>
</reference>
<organism evidence="2 3">
    <name type="scientific">Clytia hemisphaerica</name>
    <dbReference type="NCBI Taxonomy" id="252671"/>
    <lineage>
        <taxon>Eukaryota</taxon>
        <taxon>Metazoa</taxon>
        <taxon>Cnidaria</taxon>
        <taxon>Hydrozoa</taxon>
        <taxon>Hydroidolina</taxon>
        <taxon>Leptothecata</taxon>
        <taxon>Obeliida</taxon>
        <taxon>Clytiidae</taxon>
        <taxon>Clytia</taxon>
    </lineage>
</organism>
<dbReference type="Proteomes" id="UP000594262">
    <property type="component" value="Unplaced"/>
</dbReference>
<dbReference type="InterPro" id="IPR029071">
    <property type="entry name" value="Ubiquitin-like_domsf"/>
</dbReference>
<proteinExistence type="predicted"/>
<dbReference type="AlphaFoldDB" id="A0A7M5WWA1"/>
<dbReference type="EnsemblMetazoa" id="CLYHEMT014091.1">
    <property type="protein sequence ID" value="CLYHEMP014091.1"/>
    <property type="gene ID" value="CLYHEMG014091"/>
</dbReference>
<dbReference type="CDD" id="cd17039">
    <property type="entry name" value="Ubl_ubiquitin_like"/>
    <property type="match status" value="1"/>
</dbReference>
<name>A0A7M5WWA1_9CNID</name>
<keyword evidence="3" id="KW-1185">Reference proteome</keyword>
<dbReference type="SUPFAM" id="SSF54236">
    <property type="entry name" value="Ubiquitin-like"/>
    <property type="match status" value="1"/>
</dbReference>
<sequence length="219" mass="25501">NYIEFMVVKTIGLDPGSKYGIKYGATAPIENLWHFHVSLTEIYNTFMLIVKDINPLVGYIAHPLDLCYTSREKKQERRKNTVEAYRMLFEKGCNWLTISAKRRPSIQPKPNYKICIERSDRACHHICIPCNYGAPDETVGFMKFRIQSRENIPIEEQCLCYNGRPLARDHLTLKESGVQQNSVLTLHHKKVKVSMVEEQIRKDIESKIMEDFGSLPWEH</sequence>
<evidence type="ECO:0000259" key="1">
    <source>
        <dbReference type="PROSITE" id="PS50053"/>
    </source>
</evidence>
<protein>
    <recommendedName>
        <fullName evidence="1">Ubiquitin-like domain-containing protein</fullName>
    </recommendedName>
</protein>
<evidence type="ECO:0000313" key="2">
    <source>
        <dbReference type="EnsemblMetazoa" id="CLYHEMP014091.1"/>
    </source>
</evidence>
<evidence type="ECO:0000313" key="3">
    <source>
        <dbReference type="Proteomes" id="UP000594262"/>
    </source>
</evidence>
<feature type="domain" description="Ubiquitin-like" evidence="1">
    <location>
        <begin position="135"/>
        <end position="190"/>
    </location>
</feature>
<dbReference type="Gene3D" id="3.10.20.90">
    <property type="entry name" value="Phosphatidylinositol 3-kinase Catalytic Subunit, Chain A, domain 1"/>
    <property type="match status" value="1"/>
</dbReference>
<dbReference type="PROSITE" id="PS50053">
    <property type="entry name" value="UBIQUITIN_2"/>
    <property type="match status" value="1"/>
</dbReference>
<dbReference type="Pfam" id="PF00240">
    <property type="entry name" value="ubiquitin"/>
    <property type="match status" value="1"/>
</dbReference>
<accession>A0A7M5WWA1</accession>
<dbReference type="InterPro" id="IPR000626">
    <property type="entry name" value="Ubiquitin-like_dom"/>
</dbReference>